<feature type="binding site" evidence="8">
    <location>
        <position position="174"/>
    </location>
    <ligand>
        <name>S-adenosyl-L-methionine</name>
        <dbReference type="ChEBI" id="CHEBI:59789"/>
    </ligand>
</feature>
<dbReference type="PANTHER" id="PTHR43726:SF1">
    <property type="entry name" value="BIOTIN SYNTHASE"/>
    <property type="match status" value="1"/>
</dbReference>
<dbReference type="SMART" id="SM00876">
    <property type="entry name" value="BATS"/>
    <property type="match status" value="1"/>
</dbReference>
<dbReference type="InterPro" id="IPR058240">
    <property type="entry name" value="rSAM_sf"/>
</dbReference>
<dbReference type="Pfam" id="PF04055">
    <property type="entry name" value="Radical_SAM"/>
    <property type="match status" value="1"/>
</dbReference>
<dbReference type="AlphaFoldDB" id="A0A3P3XJ64"/>
<evidence type="ECO:0000256" key="4">
    <source>
        <dbReference type="ARBA" id="ARBA00023004"/>
    </source>
</evidence>
<keyword evidence="5 7" id="KW-0411">Iron-sulfur</keyword>
<dbReference type="GO" id="GO:0016740">
    <property type="term" value="F:transferase activity"/>
    <property type="evidence" value="ECO:0007669"/>
    <property type="project" value="TreeGrafter"/>
</dbReference>
<keyword evidence="4 7" id="KW-0408">Iron</keyword>
<dbReference type="SFLD" id="SFLDG01060">
    <property type="entry name" value="BATS_domain_containing"/>
    <property type="match status" value="1"/>
</dbReference>
<dbReference type="InterPro" id="IPR006638">
    <property type="entry name" value="Elp3/MiaA/NifB-like_rSAM"/>
</dbReference>
<proteinExistence type="predicted"/>
<feature type="binding site" evidence="8">
    <location>
        <position position="130"/>
    </location>
    <ligand>
        <name>(3R)-3-methyl-D-ornithine</name>
        <dbReference type="ChEBI" id="CHEBI:64642"/>
    </ligand>
</feature>
<evidence type="ECO:0000256" key="1">
    <source>
        <dbReference type="ARBA" id="ARBA00022485"/>
    </source>
</evidence>
<dbReference type="PIRSF" id="PIRSF004762">
    <property type="entry name" value="CHP00423"/>
    <property type="match status" value="1"/>
</dbReference>
<evidence type="ECO:0000256" key="5">
    <source>
        <dbReference type="ARBA" id="ARBA00023014"/>
    </source>
</evidence>
<comment type="cofactor">
    <cofactor evidence="7">
        <name>[4Fe-4S] cluster</name>
        <dbReference type="ChEBI" id="CHEBI:49883"/>
    </cofactor>
    <text evidence="7">Binds 1 [4Fe-4S] cluster. The cluster is coordinated with 3 cysteines and an exchangeable S-adenosyl-L-methionine.</text>
</comment>
<dbReference type="NCBIfam" id="TIGR03956">
    <property type="entry name" value="rSAM_HydE"/>
    <property type="match status" value="1"/>
</dbReference>
<name>A0A3P3XJ64_9SPIR</name>
<evidence type="ECO:0000259" key="9">
    <source>
        <dbReference type="PROSITE" id="PS51918"/>
    </source>
</evidence>
<evidence type="ECO:0000256" key="6">
    <source>
        <dbReference type="ARBA" id="ARBA00034078"/>
    </source>
</evidence>
<evidence type="ECO:0000256" key="8">
    <source>
        <dbReference type="PIRSR" id="PIRSR004762-2"/>
    </source>
</evidence>
<dbReference type="InterPro" id="IPR007197">
    <property type="entry name" value="rSAM"/>
</dbReference>
<dbReference type="EMBL" id="FWDM01000022">
    <property type="protein sequence ID" value="SLM13448.1"/>
    <property type="molecule type" value="Genomic_DNA"/>
</dbReference>
<feature type="binding site" evidence="8">
    <location>
        <position position="267"/>
    </location>
    <ligand>
        <name>(3R)-3-methyl-D-ornithine</name>
        <dbReference type="ChEBI" id="CHEBI:64642"/>
    </ligand>
</feature>
<evidence type="ECO:0000256" key="7">
    <source>
        <dbReference type="PIRSR" id="PIRSR004762-1"/>
    </source>
</evidence>
<feature type="binding site" evidence="7">
    <location>
        <position position="58"/>
    </location>
    <ligand>
        <name>[4Fe-4S] cluster</name>
        <dbReference type="ChEBI" id="CHEBI:49883"/>
        <note>4Fe-4S-S-AdoMet</note>
    </ligand>
</feature>
<evidence type="ECO:0000256" key="3">
    <source>
        <dbReference type="ARBA" id="ARBA00022723"/>
    </source>
</evidence>
<dbReference type="SFLD" id="SFLDG01280">
    <property type="entry name" value="HydE/PylB-like"/>
    <property type="match status" value="1"/>
</dbReference>
<feature type="domain" description="Radical SAM core" evidence="9">
    <location>
        <begin position="36"/>
        <end position="262"/>
    </location>
</feature>
<dbReference type="SUPFAM" id="SSF102114">
    <property type="entry name" value="Radical SAM enzymes"/>
    <property type="match status" value="1"/>
</dbReference>
<organism evidence="10">
    <name type="scientific">uncultured spirochete</name>
    <dbReference type="NCBI Taxonomy" id="156406"/>
    <lineage>
        <taxon>Bacteria</taxon>
        <taxon>Pseudomonadati</taxon>
        <taxon>Spirochaetota</taxon>
        <taxon>Spirochaetia</taxon>
        <taxon>Spirochaetales</taxon>
        <taxon>environmental samples</taxon>
    </lineage>
</organism>
<dbReference type="GO" id="GO:0044272">
    <property type="term" value="P:sulfur compound biosynthetic process"/>
    <property type="evidence" value="ECO:0007669"/>
    <property type="project" value="UniProtKB-ARBA"/>
</dbReference>
<dbReference type="InterPro" id="IPR010722">
    <property type="entry name" value="BATS_dom"/>
</dbReference>
<dbReference type="GO" id="GO:0051539">
    <property type="term" value="F:4 iron, 4 sulfur cluster binding"/>
    <property type="evidence" value="ECO:0007669"/>
    <property type="project" value="UniProtKB-KW"/>
</dbReference>
<reference evidence="10" key="1">
    <citation type="submission" date="2017-02" db="EMBL/GenBank/DDBJ databases">
        <authorList>
            <person name="Regsiter A."/>
            <person name="William W."/>
        </authorList>
    </citation>
    <scope>NUCLEOTIDE SEQUENCE</scope>
    <source>
        <strain evidence="10">Bib</strain>
    </source>
</reference>
<dbReference type="SFLD" id="SFLDG01082">
    <property type="entry name" value="B12-binding_domain_containing"/>
    <property type="match status" value="1"/>
</dbReference>
<evidence type="ECO:0000313" key="10">
    <source>
        <dbReference type="EMBL" id="SLM13448.1"/>
    </source>
</evidence>
<dbReference type="InterPro" id="IPR034422">
    <property type="entry name" value="HydE/PylB-like"/>
</dbReference>
<keyword evidence="2 7" id="KW-0949">S-adenosyl-L-methionine</keyword>
<dbReference type="PROSITE" id="PS51918">
    <property type="entry name" value="RADICAL_SAM"/>
    <property type="match status" value="1"/>
</dbReference>
<protein>
    <submittedName>
        <fullName evidence="10">Radical SAM domain protein</fullName>
    </submittedName>
</protein>
<dbReference type="GO" id="GO:0046872">
    <property type="term" value="F:metal ion binding"/>
    <property type="evidence" value="ECO:0007669"/>
    <property type="project" value="UniProtKB-KW"/>
</dbReference>
<evidence type="ECO:0000256" key="2">
    <source>
        <dbReference type="ARBA" id="ARBA00022691"/>
    </source>
</evidence>
<dbReference type="CDD" id="cd01335">
    <property type="entry name" value="Radical_SAM"/>
    <property type="match status" value="1"/>
</dbReference>
<gene>
    <name evidence="10" type="ORF">SPIROBIBN47_290071</name>
</gene>
<accession>A0A3P3XJ64</accession>
<feature type="binding site" evidence="8">
    <location>
        <position position="155"/>
    </location>
    <ligand>
        <name>S-adenosyl-L-methionine</name>
        <dbReference type="ChEBI" id="CHEBI:59789"/>
    </ligand>
</feature>
<dbReference type="SFLD" id="SFLDF00348">
    <property type="entry name" value="FeFe_hydrogenase_maturase_(Hyd"/>
    <property type="match status" value="1"/>
</dbReference>
<dbReference type="PANTHER" id="PTHR43726">
    <property type="entry name" value="3-METHYLORNITHINE SYNTHASE"/>
    <property type="match status" value="1"/>
</dbReference>
<dbReference type="InterPro" id="IPR024021">
    <property type="entry name" value="FeFe-hyd_HydE_rSAM"/>
</dbReference>
<feature type="binding site" evidence="7">
    <location>
        <position position="61"/>
    </location>
    <ligand>
        <name>[4Fe-4S] cluster</name>
        <dbReference type="ChEBI" id="CHEBI:49883"/>
        <note>4Fe-4S-S-AdoMet</note>
    </ligand>
</feature>
<dbReference type="Gene3D" id="3.20.20.70">
    <property type="entry name" value="Aldolase class I"/>
    <property type="match status" value="1"/>
</dbReference>
<sequence length="345" mass="37943">MSSPAFLPQLTEQEVRALAQLPLEDLTPRAHAVSLEYHGTSVFLRGLIEATNHCAQNCLYCGIRRNNAKVRRYRLSREEILAIVERGFAFGFRTFVIQGGEDPCYTTEFLASLCEEIKNRTAGKAAITLSFGTKSLAAYRSLARAGADRYLMRFETADPVLHEKLRNGNSLASRLKALDCIRESGLQVGSGFMVGLPGETEETLIQNIMLAGKINMDMGGVGPFIPHPDTPLRCAVQKPIELAIRATALLRLMLPHCHIPATTAAGSLDPLGREKMLAAGANVLMPNITTVEHKKDYQLYPGKICIDESGFQCVSCQAMRIASVGLSISWDRGDALRLKERSHVW</sequence>
<keyword evidence="3" id="KW-0479">Metal-binding</keyword>
<feature type="binding site" evidence="8">
    <location>
        <position position="166"/>
    </location>
    <ligand>
        <name>S-adenosyl-L-methionine</name>
        <dbReference type="ChEBI" id="CHEBI:59789"/>
    </ligand>
</feature>
<dbReference type="SFLD" id="SFLDS00029">
    <property type="entry name" value="Radical_SAM"/>
    <property type="match status" value="1"/>
</dbReference>
<dbReference type="GO" id="GO:0042364">
    <property type="term" value="P:water-soluble vitamin biosynthetic process"/>
    <property type="evidence" value="ECO:0007669"/>
    <property type="project" value="UniProtKB-ARBA"/>
</dbReference>
<feature type="binding site" evidence="7">
    <location>
        <position position="54"/>
    </location>
    <ligand>
        <name>[4Fe-4S] cluster</name>
        <dbReference type="ChEBI" id="CHEBI:49883"/>
        <note>4Fe-4S-S-AdoMet</note>
    </ligand>
</feature>
<keyword evidence="1 7" id="KW-0004">4Fe-4S</keyword>
<dbReference type="InterPro" id="IPR013785">
    <property type="entry name" value="Aldolase_TIM"/>
</dbReference>
<dbReference type="SMART" id="SM00729">
    <property type="entry name" value="Elp3"/>
    <property type="match status" value="1"/>
</dbReference>
<comment type="cofactor">
    <cofactor evidence="6">
        <name>[2Fe-2S] cluster</name>
        <dbReference type="ChEBI" id="CHEBI:190135"/>
    </cofactor>
</comment>